<dbReference type="InterPro" id="IPR002205">
    <property type="entry name" value="Topo_IIA_dom_A"/>
</dbReference>
<keyword evidence="13" id="KW-1185">Reference proteome</keyword>
<evidence type="ECO:0000313" key="13">
    <source>
        <dbReference type="Proteomes" id="UP000644727"/>
    </source>
</evidence>
<comment type="catalytic activity">
    <reaction evidence="1 8 9">
        <text>ATP-dependent breakage, passage and rejoining of double-stranded DNA.</text>
        <dbReference type="EC" id="5.6.2.2"/>
    </reaction>
</comment>
<keyword evidence="7 8" id="KW-0413">Isomerase</keyword>
<dbReference type="InterPro" id="IPR013757">
    <property type="entry name" value="Topo_IIA_A_a_sf"/>
</dbReference>
<dbReference type="Pfam" id="PF00521">
    <property type="entry name" value="DNA_topoisoIV"/>
    <property type="match status" value="1"/>
</dbReference>
<dbReference type="SUPFAM" id="SSF101904">
    <property type="entry name" value="GyrA/ParC C-terminal domain-like"/>
    <property type="match status" value="1"/>
</dbReference>
<evidence type="ECO:0000256" key="2">
    <source>
        <dbReference type="ARBA" id="ARBA00008263"/>
    </source>
</evidence>
<dbReference type="EC" id="5.6.2.2" evidence="8"/>
<feature type="region of interest" description="Disordered" evidence="10">
    <location>
        <begin position="1"/>
        <end position="44"/>
    </location>
</feature>
<feature type="domain" description="Topo IIA-type catalytic" evidence="11">
    <location>
        <begin position="108"/>
        <end position="576"/>
    </location>
</feature>
<dbReference type="PANTHER" id="PTHR43493:SF5">
    <property type="entry name" value="DNA GYRASE SUBUNIT A, CHLOROPLASTIC_MITOCHONDRIAL"/>
    <property type="match status" value="1"/>
</dbReference>
<dbReference type="NCBIfam" id="NF004043">
    <property type="entry name" value="PRK05560.1"/>
    <property type="match status" value="1"/>
</dbReference>
<dbReference type="RefSeq" id="WP_193864987.1">
    <property type="nucleotide sequence ID" value="NZ_JADEYR010000002.1"/>
</dbReference>
<comment type="subcellular location">
    <subcellularLocation>
        <location evidence="8">Cytoplasm</location>
    </subcellularLocation>
</comment>
<comment type="subunit">
    <text evidence="8">Heterotetramer, composed of two GyrA and two GyrB chains. In the heterotetramer, GyrA contains the active site tyrosine that forms a transient covalent intermediate with DNA, while GyrB binds cofactors and catalyzes ATP hydrolysis.</text>
</comment>
<evidence type="ECO:0000256" key="9">
    <source>
        <dbReference type="PROSITE-ProRule" id="PRU01384"/>
    </source>
</evidence>
<comment type="function">
    <text evidence="8">A type II topoisomerase that negatively supercoils closed circular double-stranded (ds) DNA in an ATP-dependent manner to modulate DNA topology and maintain chromosomes in an underwound state. Negative supercoiling favors strand separation, and DNA replication, transcription, recombination and repair, all of which involve strand separation. Also able to catalyze the interconversion of other topological isomers of dsDNA rings, including catenanes and knotted rings. Type II topoisomerases break and join 2 DNA strands simultaneously in an ATP-dependent manner.</text>
</comment>
<keyword evidence="3 8" id="KW-0547">Nucleotide-binding</keyword>
<dbReference type="SUPFAM" id="SSF56719">
    <property type="entry name" value="Type II DNA topoisomerase"/>
    <property type="match status" value="1"/>
</dbReference>
<dbReference type="Pfam" id="PF03989">
    <property type="entry name" value="DNA_gyraseA_C"/>
    <property type="match status" value="6"/>
</dbReference>
<evidence type="ECO:0000256" key="1">
    <source>
        <dbReference type="ARBA" id="ARBA00000185"/>
    </source>
</evidence>
<dbReference type="PROSITE" id="PS52040">
    <property type="entry name" value="TOPO_IIA"/>
    <property type="match status" value="1"/>
</dbReference>
<keyword evidence="4 8" id="KW-0067">ATP-binding</keyword>
<organism evidence="12 13">
    <name type="scientific">Brachybacterium epidermidis</name>
    <dbReference type="NCBI Taxonomy" id="2781983"/>
    <lineage>
        <taxon>Bacteria</taxon>
        <taxon>Bacillati</taxon>
        <taxon>Actinomycetota</taxon>
        <taxon>Actinomycetes</taxon>
        <taxon>Micrococcales</taxon>
        <taxon>Dermabacteraceae</taxon>
        <taxon>Brachybacterium</taxon>
    </lineage>
</organism>
<evidence type="ECO:0000256" key="7">
    <source>
        <dbReference type="ARBA" id="ARBA00023235"/>
    </source>
</evidence>
<dbReference type="InterPro" id="IPR006691">
    <property type="entry name" value="GyrA/parC_rep"/>
</dbReference>
<dbReference type="InterPro" id="IPR013758">
    <property type="entry name" value="Topo_IIA_A/C_ab"/>
</dbReference>
<dbReference type="Gene3D" id="3.30.1360.40">
    <property type="match status" value="1"/>
</dbReference>
<evidence type="ECO:0000256" key="3">
    <source>
        <dbReference type="ARBA" id="ARBA00022741"/>
    </source>
</evidence>
<comment type="caution">
    <text evidence="12">The sequence shown here is derived from an EMBL/GenBank/DDBJ whole genome shotgun (WGS) entry which is preliminary data.</text>
</comment>
<dbReference type="NCBIfam" id="TIGR01063">
    <property type="entry name" value="gyrA"/>
    <property type="match status" value="1"/>
</dbReference>
<evidence type="ECO:0000256" key="8">
    <source>
        <dbReference type="HAMAP-Rule" id="MF_01897"/>
    </source>
</evidence>
<evidence type="ECO:0000256" key="6">
    <source>
        <dbReference type="ARBA" id="ARBA00023125"/>
    </source>
</evidence>
<feature type="active site" description="O-(5'-phospho-DNA)-tyrosine intermediate" evidence="8 9">
    <location>
        <position position="196"/>
    </location>
</feature>
<evidence type="ECO:0000256" key="10">
    <source>
        <dbReference type="SAM" id="MobiDB-lite"/>
    </source>
</evidence>
<feature type="short sequence motif" description="GyrA-box" evidence="8">
    <location>
        <begin position="603"/>
        <end position="609"/>
    </location>
</feature>
<sequence length="985" mass="107097">MSDIPNDPTTPEENSGLPADQGAGGTGPEPTGTPSGADDVLLEGAPAGQVAPEGTTQVTASEAVDRTVTLVDPLDESEVDKISQVDLNQEMQRSYLDYAMSVIVGRALPDVRDGLKPVHRRIVYAMYDGGYRPDRSFSKCAKVVGEVMGNYHPHGDSAIYDAMVRLVQPWSMRYPLILGQGNFGSAGDDGAAAPRYTECKMAPLALELVRDIEQETVDTVGNYDNTIQEPSILPARFPNLLVNGSSGIAVGMATNIPPHNLREVAGAVQWLLQNPEATKPELLEACLRFIKGPDFPTGATIVGTKGIEEAYRTGRGSITQRAVVNTEEVGGRMALVVTELPYQVNPDTLARKIAELVKLGKVQGVADITDETSGRTGQRLVLTLKRDAVAKVVLNNLYKHTQLQENFSANMLALAGGVPRTLSIDSFVREWTRHQIDVIVRRTQYRLRKAEEQIHIYRGYLKALDALDEVIALIRRSPDADQAREGLMELLEIDEIQANAILAMQLRRLAALERQKIIDEHDRLQAMIEEYKAILADPARQRSIVSEELAEIVEKYGDDRRTQILPFDSDMSMEDLIPEEDVVVTITKGGYVKRTRTDQYRAQKRGGKGVRGAALRADDVVEHFFTTTTHRWLLFFTNQGRVYRSKGYEIPEAPRDAKGQHVANLMAFQPEERIASVLSLDTYEDAEFLVLATRSGLVKKTPLSAFDSNRTGGIIAINLREVDGPDGPRQDRVIAARAVNSDDHLLMVSRNGQSVRFPAADDVLRPMGRATSGVTGMKFRNQDELLAMDVVRPGTFVVTVTDGGFAKRTSIDEYRLQGRGGLGIRVAKLPDDRGHLVGAAVVQESDELLVVMERGKVVRSRVDGVPAKGRTTMGVVFAKPDKGDHIILVTTTSEAEVDEEMEAAEGAESQAAAGEAAIAEAMEGTETATEAAREDLPADPDGEAGSADPVEASPADASQGTVDGGDDLGSEPSDPSSDDDTQTEE</sequence>
<dbReference type="PANTHER" id="PTHR43493">
    <property type="entry name" value="DNA GYRASE/TOPOISOMERASE SUBUNIT A"/>
    <property type="match status" value="1"/>
</dbReference>
<reference evidence="12 13" key="1">
    <citation type="submission" date="2020-10" db="EMBL/GenBank/DDBJ databases">
        <title>Draft genome and description of Brachybacterium epidermidis sp nov.</title>
        <authorList>
            <person name="Boxberger M."/>
            <person name="La Scola B."/>
        </authorList>
    </citation>
    <scope>NUCLEOTIDE SEQUENCE [LARGE SCALE GENOMIC DNA]</scope>
    <source>
        <strain evidence="12 13">Marseille-Q2903</strain>
    </source>
</reference>
<dbReference type="EMBL" id="JADEYR010000002">
    <property type="protein sequence ID" value="MBE9403231.1"/>
    <property type="molecule type" value="Genomic_DNA"/>
</dbReference>
<keyword evidence="6 8" id="KW-0238">DNA-binding</keyword>
<keyword evidence="8" id="KW-0963">Cytoplasm</keyword>
<dbReference type="HAMAP" id="MF_01897">
    <property type="entry name" value="GyrA"/>
    <property type="match status" value="1"/>
</dbReference>
<protein>
    <recommendedName>
        <fullName evidence="8">DNA gyrase subunit A</fullName>
        <ecNumber evidence="8">5.6.2.2</ecNumber>
    </recommendedName>
</protein>
<dbReference type="InterPro" id="IPR050220">
    <property type="entry name" value="Type_II_DNA_Topoisomerases"/>
</dbReference>
<evidence type="ECO:0000313" key="12">
    <source>
        <dbReference type="EMBL" id="MBE9403231.1"/>
    </source>
</evidence>
<dbReference type="InterPro" id="IPR013760">
    <property type="entry name" value="Topo_IIA-like_dom_sf"/>
</dbReference>
<proteinExistence type="inferred from homology"/>
<accession>A0ABR9VYH7</accession>
<comment type="miscellaneous">
    <text evidence="8">Few gyrases are as efficient as E.coli at forming negative supercoils. Not all organisms have 2 type II topoisomerases; in organisms with a single type II topoisomerase this enzyme also has to decatenate newly replicated chromosomes.</text>
</comment>
<dbReference type="Gene3D" id="2.120.10.90">
    <property type="entry name" value="DNA gyrase/topoisomerase IV, subunit A, C-terminal"/>
    <property type="match status" value="1"/>
</dbReference>
<dbReference type="Proteomes" id="UP000644727">
    <property type="component" value="Unassembled WGS sequence"/>
</dbReference>
<evidence type="ECO:0000256" key="5">
    <source>
        <dbReference type="ARBA" id="ARBA00023029"/>
    </source>
</evidence>
<evidence type="ECO:0000256" key="4">
    <source>
        <dbReference type="ARBA" id="ARBA00022840"/>
    </source>
</evidence>
<dbReference type="InterPro" id="IPR005743">
    <property type="entry name" value="GyrA"/>
</dbReference>
<gene>
    <name evidence="8 12" type="primary">gyrA</name>
    <name evidence="12" type="ORF">IOE58_03155</name>
</gene>
<feature type="compositionally biased region" description="Acidic residues" evidence="10">
    <location>
        <begin position="976"/>
        <end position="985"/>
    </location>
</feature>
<dbReference type="SMART" id="SM00434">
    <property type="entry name" value="TOP4c"/>
    <property type="match status" value="1"/>
</dbReference>
<dbReference type="Gene3D" id="1.10.268.10">
    <property type="entry name" value="Topoisomerase, domain 3"/>
    <property type="match status" value="1"/>
</dbReference>
<dbReference type="NCBIfam" id="NF004044">
    <property type="entry name" value="PRK05561.1"/>
    <property type="match status" value="1"/>
</dbReference>
<name>A0ABR9VYH7_9MICO</name>
<dbReference type="InterPro" id="IPR035516">
    <property type="entry name" value="Gyrase/topoIV_suA_C"/>
</dbReference>
<feature type="region of interest" description="Disordered" evidence="10">
    <location>
        <begin position="922"/>
        <end position="985"/>
    </location>
</feature>
<evidence type="ECO:0000259" key="11">
    <source>
        <dbReference type="PROSITE" id="PS52040"/>
    </source>
</evidence>
<comment type="similarity">
    <text evidence="2 8">Belongs to the type II topoisomerase GyrA/ParC subunit family.</text>
</comment>
<dbReference type="Gene3D" id="3.90.199.10">
    <property type="entry name" value="Topoisomerase II, domain 5"/>
    <property type="match status" value="1"/>
</dbReference>
<keyword evidence="5 8" id="KW-0799">Topoisomerase</keyword>
<dbReference type="CDD" id="cd00187">
    <property type="entry name" value="TOP4c"/>
    <property type="match status" value="1"/>
</dbReference>